<protein>
    <submittedName>
        <fullName evidence="3">Kinetochore protein ndc-80-like</fullName>
    </submittedName>
</protein>
<keyword evidence="4" id="KW-1185">Reference proteome</keyword>
<feature type="region of interest" description="Disordered" evidence="1">
    <location>
        <begin position="384"/>
        <end position="408"/>
    </location>
</feature>
<keyword evidence="2" id="KW-0732">Signal</keyword>
<evidence type="ECO:0000313" key="3">
    <source>
        <dbReference type="EMBL" id="KAL2715245.1"/>
    </source>
</evidence>
<feature type="compositionally biased region" description="Acidic residues" evidence="1">
    <location>
        <begin position="465"/>
        <end position="478"/>
    </location>
</feature>
<gene>
    <name evidence="3" type="ORF">V1478_014943</name>
</gene>
<organism evidence="3 4">
    <name type="scientific">Vespula squamosa</name>
    <name type="common">Southern yellow jacket</name>
    <name type="synonym">Wasp</name>
    <dbReference type="NCBI Taxonomy" id="30214"/>
    <lineage>
        <taxon>Eukaryota</taxon>
        <taxon>Metazoa</taxon>
        <taxon>Ecdysozoa</taxon>
        <taxon>Arthropoda</taxon>
        <taxon>Hexapoda</taxon>
        <taxon>Insecta</taxon>
        <taxon>Pterygota</taxon>
        <taxon>Neoptera</taxon>
        <taxon>Endopterygota</taxon>
        <taxon>Hymenoptera</taxon>
        <taxon>Apocrita</taxon>
        <taxon>Aculeata</taxon>
        <taxon>Vespoidea</taxon>
        <taxon>Vespidae</taxon>
        <taxon>Vespinae</taxon>
        <taxon>Vespula</taxon>
    </lineage>
</organism>
<dbReference type="EMBL" id="JAUDFV010000155">
    <property type="protein sequence ID" value="KAL2715245.1"/>
    <property type="molecule type" value="Genomic_DNA"/>
</dbReference>
<proteinExistence type="predicted"/>
<feature type="signal peptide" evidence="2">
    <location>
        <begin position="1"/>
        <end position="21"/>
    </location>
</feature>
<evidence type="ECO:0000256" key="1">
    <source>
        <dbReference type="SAM" id="MobiDB-lite"/>
    </source>
</evidence>
<feature type="compositionally biased region" description="Basic and acidic residues" evidence="1">
    <location>
        <begin position="520"/>
        <end position="538"/>
    </location>
</feature>
<evidence type="ECO:0000256" key="2">
    <source>
        <dbReference type="SAM" id="SignalP"/>
    </source>
</evidence>
<comment type="caution">
    <text evidence="3">The sequence shown here is derived from an EMBL/GenBank/DDBJ whole genome shotgun (WGS) entry which is preliminary data.</text>
</comment>
<feature type="compositionally biased region" description="Acidic residues" evidence="1">
    <location>
        <begin position="540"/>
        <end position="550"/>
    </location>
</feature>
<feature type="region of interest" description="Disordered" evidence="1">
    <location>
        <begin position="287"/>
        <end position="331"/>
    </location>
</feature>
<name>A0ABD2A3P2_VESSQ</name>
<sequence length="613" mass="72020">MARSIFLTVILASAILAYVQANPVPDNSSKRLVISKELLEPEKTELQEHLKNVWTNVKNVLKENYKELKKNSSLSNTFLNTVDTFIDQIELSIDESFEGSNKNSEPPKNDLVNSWNKYQETVTKRYEERQNSKVQAIVNEIETAIRTTKTATQRTIDNTCARIENVEKNNDKEIVIEYEDDDLRIKDKVPQGWNNFKQYVKEKYEKFMNNPKVKDIIEKTNKMMEETKNMMKNIIESVRKEINRPQNSEDRETPNFKEKSQETWEDFKNKLEKKYKEMLNDSKVKEVMEKTDKSNENTEDLMNRITDSDNAETDTISKTENSDEKEENSTTLGMKEKTKKVWDDLKKKIEDKRKEILDPKIKKALEKIKKTKDSIKEIIESINNRIKKGSKPQNSEEEQENSRTLRLKDKAKKALNDLKKILDEFLNNPKVKEIIEAIKKNIPKPPKTQPRDDPNSTQTELDNFKDEEELKNEEDDTESVMRKNRKESWADFKKKVEKKIKEILNNDKMKEIIEAVKKIIDRRPKPENSDEVEKHSEENSGFEENLEENSEALGLKDKAQQAWDNFKNEFKKILNNPKIKKIIEEGERAVRQAKESVPEIIDSIRNQIKQIEK</sequence>
<reference evidence="3 4" key="1">
    <citation type="journal article" date="2024" name="Ann. Entomol. Soc. Am.">
        <title>Genomic analyses of the southern and eastern yellowjacket wasps (Hymenoptera: Vespidae) reveal evolutionary signatures of social life.</title>
        <authorList>
            <person name="Catto M.A."/>
            <person name="Caine P.B."/>
            <person name="Orr S.E."/>
            <person name="Hunt B.G."/>
            <person name="Goodisman M.A.D."/>
        </authorList>
    </citation>
    <scope>NUCLEOTIDE SEQUENCE [LARGE SCALE GENOMIC DNA]</scope>
    <source>
        <strain evidence="3">233</strain>
        <tissue evidence="3">Head and thorax</tissue>
    </source>
</reference>
<feature type="compositionally biased region" description="Basic and acidic residues" evidence="1">
    <location>
        <begin position="287"/>
        <end position="296"/>
    </location>
</feature>
<accession>A0ABD2A3P2</accession>
<dbReference type="AlphaFoldDB" id="A0ABD2A3P2"/>
<feature type="region of interest" description="Disordered" evidence="1">
    <location>
        <begin position="520"/>
        <end position="556"/>
    </location>
</feature>
<feature type="chain" id="PRO_5044890030" evidence="2">
    <location>
        <begin position="22"/>
        <end position="613"/>
    </location>
</feature>
<evidence type="ECO:0000313" key="4">
    <source>
        <dbReference type="Proteomes" id="UP001607302"/>
    </source>
</evidence>
<feature type="region of interest" description="Disordered" evidence="1">
    <location>
        <begin position="240"/>
        <end position="263"/>
    </location>
</feature>
<dbReference type="Proteomes" id="UP001607302">
    <property type="component" value="Unassembled WGS sequence"/>
</dbReference>
<feature type="region of interest" description="Disordered" evidence="1">
    <location>
        <begin position="438"/>
        <end position="488"/>
    </location>
</feature>